<dbReference type="EMBL" id="AEWJ01000022">
    <property type="protein sequence ID" value="EGD60388.1"/>
    <property type="molecule type" value="Genomic_DNA"/>
</dbReference>
<dbReference type="HOGENOM" id="CLU_2330958_0_0_5"/>
<evidence type="ECO:0000313" key="2">
    <source>
        <dbReference type="Proteomes" id="UP000004728"/>
    </source>
</evidence>
<evidence type="ECO:0000313" key="1">
    <source>
        <dbReference type="EMBL" id="EGD60388.1"/>
    </source>
</evidence>
<keyword evidence="2" id="KW-1185">Reference proteome</keyword>
<dbReference type="AlphaFoldDB" id="F1Z4S6"/>
<organism evidence="1 2">
    <name type="scientific">Novosphingobium nitrogenifigens DSM 19370</name>
    <dbReference type="NCBI Taxonomy" id="983920"/>
    <lineage>
        <taxon>Bacteria</taxon>
        <taxon>Pseudomonadati</taxon>
        <taxon>Pseudomonadota</taxon>
        <taxon>Alphaproteobacteria</taxon>
        <taxon>Sphingomonadales</taxon>
        <taxon>Sphingomonadaceae</taxon>
        <taxon>Novosphingobium</taxon>
    </lineage>
</organism>
<protein>
    <submittedName>
        <fullName evidence="1">Uncharacterized protein</fullName>
    </submittedName>
</protein>
<accession>F1Z4S6</accession>
<dbReference type="InParanoid" id="F1Z4S6"/>
<reference evidence="1 2" key="1">
    <citation type="journal article" date="2012" name="J. Bacteriol.">
        <title>Draft Genome Sequence of Novosphingobium nitrogenifigens Y88T.</title>
        <authorList>
            <person name="Strabala T.J."/>
            <person name="Macdonald L."/>
            <person name="Liu V."/>
            <person name="Smit A.M."/>
        </authorList>
    </citation>
    <scope>NUCLEOTIDE SEQUENCE [LARGE SCALE GENOMIC DNA]</scope>
    <source>
        <strain evidence="1 2">DSM 19370</strain>
    </source>
</reference>
<comment type="caution">
    <text evidence="1">The sequence shown here is derived from an EMBL/GenBank/DDBJ whole genome shotgun (WGS) entry which is preliminary data.</text>
</comment>
<gene>
    <name evidence="1" type="ORF">Y88_0036</name>
</gene>
<sequence length="98" mass="10717">MFDAHAAKQSGDLLFKGEWFYLGLGAFRLNCHRQGQGSQAQASDHPLTGFKPSHSSLPCAAFQAVNHCLRRGLPHLESVHNMPCERSQSSCGRAPLRG</sequence>
<name>F1Z4S6_9SPHN</name>
<dbReference type="Proteomes" id="UP000004728">
    <property type="component" value="Unassembled WGS sequence"/>
</dbReference>
<dbReference type="STRING" id="983920.Y88_0036"/>
<proteinExistence type="predicted"/>